<comment type="caution">
    <text evidence="3">The sequence shown here is derived from an EMBL/GenBank/DDBJ whole genome shotgun (WGS) entry which is preliminary data.</text>
</comment>
<sequence length="250" mass="26285">MKMLNDKVAVVTGAGSGIGRSIAIDYAQQGAKIVVSDINEQGGMDTVNHIVAFGGTACFQYANVASLEDNLALVERAVAEYGHLDIACNNAGVSHELHQTGDISVESWKFVMDVNLTGVFYGMKAQIEQMRKSGGGSIVNIGSVLSQRGFQGAGAYVATKHAVVGLTKNAALDHAAEGIRVNCVGPAYVNTPLVTAALNEQQVEGLKALHAMGRLGEEQEIADLVTFVSSDKASFITGEYYAADGGYLIR</sequence>
<dbReference type="NCBIfam" id="NF005559">
    <property type="entry name" value="PRK07231.1"/>
    <property type="match status" value="1"/>
</dbReference>
<dbReference type="Pfam" id="PF13561">
    <property type="entry name" value="adh_short_C2"/>
    <property type="match status" value="1"/>
</dbReference>
<dbReference type="EMBL" id="JBFSSG010000153">
    <property type="protein sequence ID" value="MEZ8724618.1"/>
    <property type="molecule type" value="Genomic_DNA"/>
</dbReference>
<protein>
    <submittedName>
        <fullName evidence="3">SDR family NAD(P)-dependent oxidoreductase</fullName>
        <ecNumber evidence="3">1.1.1.-</ecNumber>
    </submittedName>
</protein>
<evidence type="ECO:0000256" key="2">
    <source>
        <dbReference type="ARBA" id="ARBA00023002"/>
    </source>
</evidence>
<keyword evidence="2 3" id="KW-0560">Oxidoreductase</keyword>
<keyword evidence="4" id="KW-1185">Reference proteome</keyword>
<dbReference type="Proteomes" id="UP001570071">
    <property type="component" value="Unassembled WGS sequence"/>
</dbReference>
<evidence type="ECO:0000313" key="4">
    <source>
        <dbReference type="Proteomes" id="UP001570071"/>
    </source>
</evidence>
<dbReference type="PANTHER" id="PTHR24321">
    <property type="entry name" value="DEHYDROGENASES, SHORT CHAIN"/>
    <property type="match status" value="1"/>
</dbReference>
<proteinExistence type="inferred from homology"/>
<name>A0ABV4N5S9_9VIBR</name>
<dbReference type="Gene3D" id="3.40.50.720">
    <property type="entry name" value="NAD(P)-binding Rossmann-like Domain"/>
    <property type="match status" value="1"/>
</dbReference>
<dbReference type="GO" id="GO:0016491">
    <property type="term" value="F:oxidoreductase activity"/>
    <property type="evidence" value="ECO:0007669"/>
    <property type="project" value="UniProtKB-KW"/>
</dbReference>
<dbReference type="InterPro" id="IPR002347">
    <property type="entry name" value="SDR_fam"/>
</dbReference>
<dbReference type="InterPro" id="IPR020904">
    <property type="entry name" value="Sc_DH/Rdtase_CS"/>
</dbReference>
<evidence type="ECO:0000256" key="1">
    <source>
        <dbReference type="ARBA" id="ARBA00006484"/>
    </source>
</evidence>
<dbReference type="CDD" id="cd05233">
    <property type="entry name" value="SDR_c"/>
    <property type="match status" value="1"/>
</dbReference>
<dbReference type="PRINTS" id="PR00081">
    <property type="entry name" value="GDHRDH"/>
</dbReference>
<dbReference type="EC" id="1.1.1.-" evidence="3"/>
<dbReference type="PRINTS" id="PR00080">
    <property type="entry name" value="SDRFAMILY"/>
</dbReference>
<dbReference type="InterPro" id="IPR036291">
    <property type="entry name" value="NAD(P)-bd_dom_sf"/>
</dbReference>
<dbReference type="PROSITE" id="PS00061">
    <property type="entry name" value="ADH_SHORT"/>
    <property type="match status" value="1"/>
</dbReference>
<dbReference type="PANTHER" id="PTHR24321:SF8">
    <property type="entry name" value="ESTRADIOL 17-BETA-DEHYDROGENASE 8-RELATED"/>
    <property type="match status" value="1"/>
</dbReference>
<reference evidence="3 4" key="1">
    <citation type="journal article" date="2024" name="ISME J.">
        <title>Tailless and filamentous prophages are predominant in marine Vibrio.</title>
        <authorList>
            <person name="Steensen K."/>
            <person name="Seneca J."/>
            <person name="Bartlau N."/>
            <person name="Yu X.A."/>
            <person name="Hussain F.A."/>
            <person name="Polz M.F."/>
        </authorList>
    </citation>
    <scope>NUCLEOTIDE SEQUENCE [LARGE SCALE GENOMIC DNA]</scope>
    <source>
        <strain evidence="3 4">10N.239.312.F12</strain>
    </source>
</reference>
<comment type="similarity">
    <text evidence="1">Belongs to the short-chain dehydrogenases/reductases (SDR) family.</text>
</comment>
<gene>
    <name evidence="3" type="ORF">AB6D66_26555</name>
</gene>
<evidence type="ECO:0000313" key="3">
    <source>
        <dbReference type="EMBL" id="MEZ8724618.1"/>
    </source>
</evidence>
<accession>A0ABV4N5S9</accession>
<dbReference type="RefSeq" id="WP_017631302.1">
    <property type="nucleotide sequence ID" value="NZ_JBFSSG010000153.1"/>
</dbReference>
<dbReference type="SUPFAM" id="SSF51735">
    <property type="entry name" value="NAD(P)-binding Rossmann-fold domains"/>
    <property type="match status" value="1"/>
</dbReference>
<organism evidence="3 4">
    <name type="scientific">Vibrio pomeroyi</name>
    <dbReference type="NCBI Taxonomy" id="198832"/>
    <lineage>
        <taxon>Bacteria</taxon>
        <taxon>Pseudomonadati</taxon>
        <taxon>Pseudomonadota</taxon>
        <taxon>Gammaproteobacteria</taxon>
        <taxon>Vibrionales</taxon>
        <taxon>Vibrionaceae</taxon>
        <taxon>Vibrio</taxon>
    </lineage>
</organism>